<dbReference type="SUPFAM" id="SSF48452">
    <property type="entry name" value="TPR-like"/>
    <property type="match status" value="1"/>
</dbReference>
<dbReference type="GO" id="GO:0097363">
    <property type="term" value="F:protein O-acetylglucosaminyltransferase activity"/>
    <property type="evidence" value="ECO:0007669"/>
    <property type="project" value="TreeGrafter"/>
</dbReference>
<evidence type="ECO:0000313" key="2">
    <source>
        <dbReference type="EMBL" id="WOO76826.1"/>
    </source>
</evidence>
<dbReference type="EMBL" id="CP086714">
    <property type="protein sequence ID" value="WOO76826.1"/>
    <property type="molecule type" value="Genomic_DNA"/>
</dbReference>
<dbReference type="InterPro" id="IPR011990">
    <property type="entry name" value="TPR-like_helical_dom_sf"/>
</dbReference>
<dbReference type="GO" id="GO:0006493">
    <property type="term" value="P:protein O-linked glycosylation"/>
    <property type="evidence" value="ECO:0007669"/>
    <property type="project" value="InterPro"/>
</dbReference>
<dbReference type="PROSITE" id="PS50005">
    <property type="entry name" value="TPR"/>
    <property type="match status" value="1"/>
</dbReference>
<dbReference type="Pfam" id="PF13414">
    <property type="entry name" value="TPR_11"/>
    <property type="match status" value="1"/>
</dbReference>
<keyword evidence="2" id="KW-0328">Glycosyltransferase</keyword>
<dbReference type="Gene3D" id="1.25.40.10">
    <property type="entry name" value="Tetratricopeptide repeat domain"/>
    <property type="match status" value="1"/>
</dbReference>
<dbReference type="RefSeq" id="XP_062622858.1">
    <property type="nucleotide sequence ID" value="XM_062766874.1"/>
</dbReference>
<accession>A0AAF1BEQ0</accession>
<dbReference type="AlphaFoldDB" id="A0AAF1BEQ0"/>
<feature type="repeat" description="TPR" evidence="1">
    <location>
        <begin position="90"/>
        <end position="123"/>
    </location>
</feature>
<dbReference type="InterPro" id="IPR019734">
    <property type="entry name" value="TPR_rpt"/>
</dbReference>
<dbReference type="PANTHER" id="PTHR44366:SF1">
    <property type="entry name" value="UDP-N-ACETYLGLUCOSAMINE--PEPTIDE N-ACETYLGLUCOSAMINYLTRANSFERASE 110 KDA SUBUNIT"/>
    <property type="match status" value="1"/>
</dbReference>
<dbReference type="Pfam" id="PF13432">
    <property type="entry name" value="TPR_16"/>
    <property type="match status" value="1"/>
</dbReference>
<dbReference type="Proteomes" id="UP000827549">
    <property type="component" value="Chromosome 1"/>
</dbReference>
<dbReference type="PANTHER" id="PTHR44366">
    <property type="entry name" value="UDP-N-ACETYLGLUCOSAMINE--PEPTIDE N-ACETYLGLUCOSAMINYLTRANSFERASE 110 KDA SUBUNIT"/>
    <property type="match status" value="1"/>
</dbReference>
<keyword evidence="2" id="KW-0808">Transferase</keyword>
<evidence type="ECO:0000256" key="1">
    <source>
        <dbReference type="PROSITE-ProRule" id="PRU00339"/>
    </source>
</evidence>
<gene>
    <name evidence="2" type="primary">OGT</name>
    <name evidence="2" type="ORF">LOC62_01G000441</name>
</gene>
<dbReference type="SMART" id="SM00028">
    <property type="entry name" value="TPR"/>
    <property type="match status" value="3"/>
</dbReference>
<reference evidence="2" key="1">
    <citation type="submission" date="2023-10" db="EMBL/GenBank/DDBJ databases">
        <authorList>
            <person name="Noh H."/>
        </authorList>
    </citation>
    <scope>NUCLEOTIDE SEQUENCE</scope>
    <source>
        <strain evidence="2">DUCC4014</strain>
    </source>
</reference>
<keyword evidence="3" id="KW-1185">Reference proteome</keyword>
<dbReference type="InterPro" id="IPR037919">
    <property type="entry name" value="OGT"/>
</dbReference>
<proteinExistence type="predicted"/>
<keyword evidence="1" id="KW-0802">TPR repeat</keyword>
<organism evidence="2 3">
    <name type="scientific">Vanrija pseudolonga</name>
    <dbReference type="NCBI Taxonomy" id="143232"/>
    <lineage>
        <taxon>Eukaryota</taxon>
        <taxon>Fungi</taxon>
        <taxon>Dikarya</taxon>
        <taxon>Basidiomycota</taxon>
        <taxon>Agaricomycotina</taxon>
        <taxon>Tremellomycetes</taxon>
        <taxon>Trichosporonales</taxon>
        <taxon>Trichosporonaceae</taxon>
        <taxon>Vanrija</taxon>
    </lineage>
</organism>
<evidence type="ECO:0000313" key="3">
    <source>
        <dbReference type="Proteomes" id="UP000827549"/>
    </source>
</evidence>
<dbReference type="GeneID" id="87803699"/>
<protein>
    <submittedName>
        <fullName evidence="2">UDP-N-acetylglucosamine--peptide N-acetylglucosaminyltransferase subunit</fullName>
    </submittedName>
</protein>
<sequence length="218" mass="22917">MSRFARVALRAVPRSRPTVAVARAAFVAPASRVPSFSRSYATPPDTPSAGDTQLAHAQSLLEDGTRALEEGDLAKARAMYTESVGAKPTSGGWFNLGVVEYQLGQLPAAIDAWRASIALEPSADAYTNLGSAYMMSKPPNAAEAIKALTAAMSISPEDAEIQYNLAAILESTDNLETALTLYKKAHAGGIERAAANARNVGGKLLAKKLKEEAAKEGK</sequence>
<name>A0AAF1BEQ0_9TREE</name>